<dbReference type="InterPro" id="IPR053151">
    <property type="entry name" value="RNase_H-like"/>
</dbReference>
<dbReference type="EMBL" id="JBBPBN010000005">
    <property type="protein sequence ID" value="KAK9037092.1"/>
    <property type="molecule type" value="Genomic_DNA"/>
</dbReference>
<dbReference type="PANTHER" id="PTHR47723">
    <property type="entry name" value="OS05G0353850 PROTEIN"/>
    <property type="match status" value="1"/>
</dbReference>
<dbReference type="PANTHER" id="PTHR47723:SF19">
    <property type="entry name" value="POLYNUCLEOTIDYL TRANSFERASE, RIBONUCLEASE H-LIKE SUPERFAMILY PROTEIN"/>
    <property type="match status" value="1"/>
</dbReference>
<dbReference type="InterPro" id="IPR002156">
    <property type="entry name" value="RNaseH_domain"/>
</dbReference>
<sequence length="195" mass="21558">MDVNYVFRCDFLLFCERLAREFVAKFHRSHLSVSQTSRAIYHWTKPLIGWIKASSDGVVCTSDSWAAVGGVICDAYGCWIYGCARSIGRCSVLMSELWVAHDIGFCHVQFETDNSEVALILQGCSIALSGCSLVDSILLLLARPWSVRICHIPRSQNLVADKVVALCRGSSFGSMIFYSVPVELVELVRREAAAG</sequence>
<accession>A0ABR2THX5</accession>
<dbReference type="CDD" id="cd06222">
    <property type="entry name" value="RNase_H_like"/>
    <property type="match status" value="1"/>
</dbReference>
<feature type="domain" description="RNase H type-1" evidence="1">
    <location>
        <begin position="55"/>
        <end position="166"/>
    </location>
</feature>
<organism evidence="2 3">
    <name type="scientific">Hibiscus sabdariffa</name>
    <name type="common">roselle</name>
    <dbReference type="NCBI Taxonomy" id="183260"/>
    <lineage>
        <taxon>Eukaryota</taxon>
        <taxon>Viridiplantae</taxon>
        <taxon>Streptophyta</taxon>
        <taxon>Embryophyta</taxon>
        <taxon>Tracheophyta</taxon>
        <taxon>Spermatophyta</taxon>
        <taxon>Magnoliopsida</taxon>
        <taxon>eudicotyledons</taxon>
        <taxon>Gunneridae</taxon>
        <taxon>Pentapetalae</taxon>
        <taxon>rosids</taxon>
        <taxon>malvids</taxon>
        <taxon>Malvales</taxon>
        <taxon>Malvaceae</taxon>
        <taxon>Malvoideae</taxon>
        <taxon>Hibiscus</taxon>
    </lineage>
</organism>
<evidence type="ECO:0000313" key="3">
    <source>
        <dbReference type="Proteomes" id="UP001396334"/>
    </source>
</evidence>
<dbReference type="Proteomes" id="UP001396334">
    <property type="component" value="Unassembled WGS sequence"/>
</dbReference>
<gene>
    <name evidence="2" type="ORF">V6N11_022014</name>
</gene>
<keyword evidence="3" id="KW-1185">Reference proteome</keyword>
<dbReference type="InterPro" id="IPR044730">
    <property type="entry name" value="RNase_H-like_dom_plant"/>
</dbReference>
<proteinExistence type="predicted"/>
<reference evidence="2 3" key="1">
    <citation type="journal article" date="2024" name="G3 (Bethesda)">
        <title>Genome assembly of Hibiscus sabdariffa L. provides insights into metabolisms of medicinal natural products.</title>
        <authorList>
            <person name="Kim T."/>
        </authorList>
    </citation>
    <scope>NUCLEOTIDE SEQUENCE [LARGE SCALE GENOMIC DNA]</scope>
    <source>
        <strain evidence="2">TK-2024</strain>
        <tissue evidence="2">Old leaves</tissue>
    </source>
</reference>
<dbReference type="Pfam" id="PF13456">
    <property type="entry name" value="RVT_3"/>
    <property type="match status" value="1"/>
</dbReference>
<name>A0ABR2THX5_9ROSI</name>
<comment type="caution">
    <text evidence="2">The sequence shown here is derived from an EMBL/GenBank/DDBJ whole genome shotgun (WGS) entry which is preliminary data.</text>
</comment>
<evidence type="ECO:0000313" key="2">
    <source>
        <dbReference type="EMBL" id="KAK9037092.1"/>
    </source>
</evidence>
<evidence type="ECO:0000259" key="1">
    <source>
        <dbReference type="Pfam" id="PF13456"/>
    </source>
</evidence>
<protein>
    <recommendedName>
        <fullName evidence="1">RNase H type-1 domain-containing protein</fullName>
    </recommendedName>
</protein>